<protein>
    <submittedName>
        <fullName evidence="2">Uncharacterized protein</fullName>
    </submittedName>
</protein>
<keyword evidence="1" id="KW-0732">Signal</keyword>
<sequence length="141" mass="13857">MWMTGRAVAGVAAVGVVVGIACAAPDAAADVTAVDVAPGMSFGSSGVYGTGCSYTVTATAKPGTSVLFIDEVGGVRTQETLRPPGAPTGDAGKAQTVWTPDRAGVHTIWAGEYPTPGAAIVTTQVNVGTGVNLGPACLVLP</sequence>
<dbReference type="Proteomes" id="UP000221961">
    <property type="component" value="Chromosome"/>
</dbReference>
<reference evidence="2 3" key="1">
    <citation type="submission" date="2017-10" db="EMBL/GenBank/DDBJ databases">
        <title>Comparative genomics between pathogenic Norcardia.</title>
        <authorList>
            <person name="Zeng L."/>
        </authorList>
    </citation>
    <scope>NUCLEOTIDE SEQUENCE [LARGE SCALE GENOMIC DNA]</scope>
    <source>
        <strain evidence="2 3">NC_YFY_NT001</strain>
    </source>
</reference>
<accession>A0A291RIL9</accession>
<name>A0A291RIL9_9NOCA</name>
<feature type="signal peptide" evidence="1">
    <location>
        <begin position="1"/>
        <end position="23"/>
    </location>
</feature>
<dbReference type="EMBL" id="CP023778">
    <property type="protein sequence ID" value="ATL67155.1"/>
    <property type="molecule type" value="Genomic_DNA"/>
</dbReference>
<dbReference type="KEGG" id="ntp:CRH09_14085"/>
<gene>
    <name evidence="2" type="ORF">CRH09_14085</name>
</gene>
<dbReference type="PROSITE" id="PS51257">
    <property type="entry name" value="PROKAR_LIPOPROTEIN"/>
    <property type="match status" value="1"/>
</dbReference>
<proteinExistence type="predicted"/>
<organism evidence="2 3">
    <name type="scientific">Nocardia terpenica</name>
    <dbReference type="NCBI Taxonomy" id="455432"/>
    <lineage>
        <taxon>Bacteria</taxon>
        <taxon>Bacillati</taxon>
        <taxon>Actinomycetota</taxon>
        <taxon>Actinomycetes</taxon>
        <taxon>Mycobacteriales</taxon>
        <taxon>Nocardiaceae</taxon>
        <taxon>Nocardia</taxon>
    </lineage>
</organism>
<evidence type="ECO:0000313" key="3">
    <source>
        <dbReference type="Proteomes" id="UP000221961"/>
    </source>
</evidence>
<evidence type="ECO:0000313" key="2">
    <source>
        <dbReference type="EMBL" id="ATL67155.1"/>
    </source>
</evidence>
<feature type="chain" id="PRO_5012606656" evidence="1">
    <location>
        <begin position="24"/>
        <end position="141"/>
    </location>
</feature>
<evidence type="ECO:0000256" key="1">
    <source>
        <dbReference type="SAM" id="SignalP"/>
    </source>
</evidence>
<dbReference type="AlphaFoldDB" id="A0A291RIL9"/>